<keyword evidence="1" id="KW-1133">Transmembrane helix</keyword>
<dbReference type="AlphaFoldDB" id="A0A4R3YSC9"/>
<comment type="caution">
    <text evidence="2">The sequence shown here is derived from an EMBL/GenBank/DDBJ whole genome shotgun (WGS) entry which is preliminary data.</text>
</comment>
<dbReference type="Proteomes" id="UP000295515">
    <property type="component" value="Unassembled WGS sequence"/>
</dbReference>
<evidence type="ECO:0000313" key="3">
    <source>
        <dbReference type="Proteomes" id="UP000295515"/>
    </source>
</evidence>
<reference evidence="2 3" key="1">
    <citation type="submission" date="2019-03" db="EMBL/GenBank/DDBJ databases">
        <title>Genomic Encyclopedia of Type Strains, Phase IV (KMG-IV): sequencing the most valuable type-strain genomes for metagenomic binning, comparative biology and taxonomic classification.</title>
        <authorList>
            <person name="Goeker M."/>
        </authorList>
    </citation>
    <scope>NUCLEOTIDE SEQUENCE [LARGE SCALE GENOMIC DNA]</scope>
    <source>
        <strain evidence="2 3">DSM 29487</strain>
    </source>
</reference>
<keyword evidence="1" id="KW-0812">Transmembrane</keyword>
<dbReference type="GeneID" id="98916057"/>
<dbReference type="RefSeq" id="WP_066444349.1">
    <property type="nucleotide sequence ID" value="NZ_CAUWFI010000007.1"/>
</dbReference>
<feature type="transmembrane region" description="Helical" evidence="1">
    <location>
        <begin position="7"/>
        <end position="26"/>
    </location>
</feature>
<protein>
    <recommendedName>
        <fullName evidence="4">DUF3955 domain-containing protein</fullName>
    </recommendedName>
</protein>
<keyword evidence="3" id="KW-1185">Reference proteome</keyword>
<proteinExistence type="predicted"/>
<evidence type="ECO:0000256" key="1">
    <source>
        <dbReference type="SAM" id="Phobius"/>
    </source>
</evidence>
<name>A0A4R3YSC9_9FIRM</name>
<evidence type="ECO:0008006" key="4">
    <source>
        <dbReference type="Google" id="ProtNLM"/>
    </source>
</evidence>
<feature type="transmembrane region" description="Helical" evidence="1">
    <location>
        <begin position="46"/>
        <end position="67"/>
    </location>
</feature>
<organism evidence="2 3">
    <name type="scientific">Longibaculum muris</name>
    <dbReference type="NCBI Taxonomy" id="1796628"/>
    <lineage>
        <taxon>Bacteria</taxon>
        <taxon>Bacillati</taxon>
        <taxon>Bacillota</taxon>
        <taxon>Erysipelotrichia</taxon>
        <taxon>Erysipelotrichales</taxon>
        <taxon>Coprobacillaceae</taxon>
        <taxon>Longibaculum</taxon>
    </lineage>
</organism>
<accession>A0A4R3YSC9</accession>
<sequence>MKKIVMLQTVMSMVSLILCMYTMYGYGIGLDEQYTLQQFADKGNIYIVWILMALSFLSCCLGVMMILKKRD</sequence>
<gene>
    <name evidence="2" type="ORF">EDD60_11821</name>
</gene>
<dbReference type="EMBL" id="SMCQ01000018">
    <property type="protein sequence ID" value="TCV95302.1"/>
    <property type="molecule type" value="Genomic_DNA"/>
</dbReference>
<evidence type="ECO:0000313" key="2">
    <source>
        <dbReference type="EMBL" id="TCV95302.1"/>
    </source>
</evidence>
<keyword evidence="1" id="KW-0472">Membrane</keyword>